<protein>
    <submittedName>
        <fullName evidence="1">Uncharacterized protein</fullName>
    </submittedName>
</protein>
<accession>A0A0D9NJ72</accession>
<gene>
    <name evidence="1" type="ORF">H634G_10954</name>
</gene>
<proteinExistence type="predicted"/>
<reference evidence="2" key="1">
    <citation type="journal article" date="2014" name="BMC Genomics">
        <title>The genome sequence of the biocontrol fungus Metarhizium anisopliae and comparative genomics of Metarhizium species.</title>
        <authorList>
            <person name="Pattemore J.A."/>
            <person name="Hane J.K."/>
            <person name="Williams A.H."/>
            <person name="Wilson B.A."/>
            <person name="Stodart B.J."/>
            <person name="Ash G.J."/>
        </authorList>
    </citation>
    <scope>NUCLEOTIDE SEQUENCE [LARGE SCALE GENOMIC DNA]</scope>
    <source>
        <strain evidence="2">BRIP 53293</strain>
    </source>
</reference>
<organism evidence="1 2">
    <name type="scientific">Metarhizium anisopliae BRIP 53293</name>
    <dbReference type="NCBI Taxonomy" id="1291518"/>
    <lineage>
        <taxon>Eukaryota</taxon>
        <taxon>Fungi</taxon>
        <taxon>Dikarya</taxon>
        <taxon>Ascomycota</taxon>
        <taxon>Pezizomycotina</taxon>
        <taxon>Sordariomycetes</taxon>
        <taxon>Hypocreomycetidae</taxon>
        <taxon>Hypocreales</taxon>
        <taxon>Clavicipitaceae</taxon>
        <taxon>Metarhizium</taxon>
    </lineage>
</organism>
<dbReference type="Proteomes" id="UP000054544">
    <property type="component" value="Unassembled WGS sequence"/>
</dbReference>
<name>A0A0D9NJ72_METAN</name>
<sequence length="161" mass="17360">MKRGTYPAAIRRSLKVPFLGVTDEFLASPQYTSASAALHQGVIEARKAALENAISQKMAELAFLSSLPDLDVNTWKPTWARLVTNAAAELAQTYKGYLIRDVGGLHQLIGMPPAANTEFSAVLSCCVPYAARVLQLARTAPGGDSVVIPKVRRGGQRNSRH</sequence>
<dbReference type="EMBL" id="KE384779">
    <property type="protein sequence ID" value="KJK73778.1"/>
    <property type="molecule type" value="Genomic_DNA"/>
</dbReference>
<evidence type="ECO:0000313" key="1">
    <source>
        <dbReference type="EMBL" id="KJK73778.1"/>
    </source>
</evidence>
<dbReference type="AlphaFoldDB" id="A0A0D9NJ72"/>
<keyword evidence="2" id="KW-1185">Reference proteome</keyword>
<evidence type="ECO:0000313" key="2">
    <source>
        <dbReference type="Proteomes" id="UP000054544"/>
    </source>
</evidence>